<dbReference type="GO" id="GO:0005509">
    <property type="term" value="F:calcium ion binding"/>
    <property type="evidence" value="ECO:0007669"/>
    <property type="project" value="InterPro"/>
</dbReference>
<dbReference type="Proteomes" id="UP000297149">
    <property type="component" value="Chromosome"/>
</dbReference>
<dbReference type="PROSITE" id="PS50222">
    <property type="entry name" value="EF_HAND_2"/>
    <property type="match status" value="1"/>
</dbReference>
<dbReference type="InterPro" id="IPR002048">
    <property type="entry name" value="EF_hand_dom"/>
</dbReference>
<gene>
    <name evidence="2" type="ORF">E7747_08465</name>
</gene>
<evidence type="ECO:0000259" key="1">
    <source>
        <dbReference type="PROSITE" id="PS50222"/>
    </source>
</evidence>
<dbReference type="PROSITE" id="PS00018">
    <property type="entry name" value="EF_HAND_1"/>
    <property type="match status" value="1"/>
</dbReference>
<dbReference type="KEGG" id="ddb:E7747_08465"/>
<dbReference type="EMBL" id="CP039396">
    <property type="protein sequence ID" value="QCD42310.1"/>
    <property type="molecule type" value="Genomic_DNA"/>
</dbReference>
<sequence>MKTFIDIFKTIMLAAVLAVSVGSCSDDIDYRGSVVPDGEDAKLTLKVSVTEATHLSRATSDSYVKSLWIGIYNAKSGACTFNQTFEENKEAGNHIPQSLSLDCKSGESYVVAVANYDEFYGKNLKTNVEKPLSEMLGEALTWDDYCAIAIEQNMSSGDNDLSVAEPSGEFIMSGAYDKTDHSASLPSNIEAVAIQAGTSTLTGAIHLRRLWTENTLNIRADGDIIDMELQNIEVFNVPKYSWIQDRQLADAGIIAEDIAVVNAGDMIDSRPLDNAAYLSSMRFTPPSEIQVSNGVYTFRFWQFENKRTGTATSYEDREREVKDNGKNTGIFTSLCATPQGDANNNATYVKINATITYRNPGSMVNPDDVQTGNNAGQLPVSATSRTAEVTYIVHLGYIGNDPTDFNCYRNSKYTYNITAESVNKILVEAFNGDEKQPGAEGTVTDVTDKIENLDAHTGVFNIFLTTEQVSSFTFSMRTYAKGEPKSFYYNSATDSSIPAATDADFKYYNWIEFVPTGLDLGRSDRDKTADNERVFAAYPNIVNGRTGVYYPHELPTSGLQGQWFTVYVNEYTYEKRYGETGYGNETGVDWKEYVNQPNRQAWFNVAQEISPDGHSVYFKSKYALTQKSIQTYYNTADDGCETALGIEHINESFGMNIRWKGNVGPSGDNGRYNGWYVLGNDYNWEKYVQSDTQQQINAITNIKQTANASFSAEARTYAVPMHILMTDFSGSGTGHYNSAASADYDPQTGDNAQYINAAIACLNRNRDENGNGQIDEEELKWYLPGAGKYLRIILGRNSLQTPLMDYQQVNLADKCGDDANTLYHFISSEAKIIWADEGLSSSEFISNGNWSHAPWQLRCIRNLGTDLREISDTGDGVTPAYDDTDYDKSTLGGIVKVSHYYGTALREPTSTPLPMHKTSAPENKLGRYGFEIAPRGNMRFNETREAPAQFFKLGAYNRFTLVNAYANSGASYEEYSDSIAIASPCSQLLQTTGRSGWRIPNQKEIAIMMRMGILGESAHWASVNNNGRLSWGNTNTDYGFLTCTQEHWTNYGTTVGISTAPLSWNYRIVTVDAIHKIGQAVNYEKNTIPAVRCVRDLTAAEANKTYEQIVNNR</sequence>
<evidence type="ECO:0000313" key="3">
    <source>
        <dbReference type="Proteomes" id="UP000297149"/>
    </source>
</evidence>
<accession>A0A4P7W4D6</accession>
<dbReference type="InterPro" id="IPR018247">
    <property type="entry name" value="EF_Hand_1_Ca_BS"/>
</dbReference>
<reference evidence="3" key="1">
    <citation type="submission" date="2019-02" db="EMBL/GenBank/DDBJ databases">
        <title>Isolation and identification of novel species under the genus Muribaculum.</title>
        <authorList>
            <person name="Miyake S."/>
            <person name="Ding Y."/>
            <person name="Low A."/>
            <person name="Soh M."/>
            <person name="Seedorf H."/>
        </authorList>
    </citation>
    <scope>NUCLEOTIDE SEQUENCE [LARGE SCALE GENOMIC DNA]</scope>
    <source>
        <strain evidence="3">H5</strain>
    </source>
</reference>
<name>A0A4P7W4D6_9BACT</name>
<dbReference type="RefSeq" id="WP_136415379.1">
    <property type="nucleotide sequence ID" value="NZ_CP039396.1"/>
</dbReference>
<organism evidence="2 3">
    <name type="scientific">Duncaniella dubosii</name>
    <dbReference type="NCBI Taxonomy" id="2518971"/>
    <lineage>
        <taxon>Bacteria</taxon>
        <taxon>Pseudomonadati</taxon>
        <taxon>Bacteroidota</taxon>
        <taxon>Bacteroidia</taxon>
        <taxon>Bacteroidales</taxon>
        <taxon>Muribaculaceae</taxon>
        <taxon>Duncaniella</taxon>
    </lineage>
</organism>
<feature type="domain" description="EF-hand" evidence="1">
    <location>
        <begin position="767"/>
        <end position="789"/>
    </location>
</feature>
<keyword evidence="3" id="KW-1185">Reference proteome</keyword>
<proteinExistence type="predicted"/>
<dbReference type="PROSITE" id="PS51257">
    <property type="entry name" value="PROKAR_LIPOPROTEIN"/>
    <property type="match status" value="1"/>
</dbReference>
<dbReference type="AlphaFoldDB" id="A0A4P7W4D6"/>
<evidence type="ECO:0000313" key="2">
    <source>
        <dbReference type="EMBL" id="QCD42310.1"/>
    </source>
</evidence>
<protein>
    <submittedName>
        <fullName evidence="2">DUF4906 domain-containing protein</fullName>
    </submittedName>
</protein>